<organism evidence="2 3">
    <name type="scientific">Glossina palpalis gambiensis</name>
    <dbReference type="NCBI Taxonomy" id="67801"/>
    <lineage>
        <taxon>Eukaryota</taxon>
        <taxon>Metazoa</taxon>
        <taxon>Ecdysozoa</taxon>
        <taxon>Arthropoda</taxon>
        <taxon>Hexapoda</taxon>
        <taxon>Insecta</taxon>
        <taxon>Pterygota</taxon>
        <taxon>Neoptera</taxon>
        <taxon>Endopterygota</taxon>
        <taxon>Diptera</taxon>
        <taxon>Brachycera</taxon>
        <taxon>Muscomorpha</taxon>
        <taxon>Hippoboscoidea</taxon>
        <taxon>Glossinidae</taxon>
        <taxon>Glossina</taxon>
    </lineage>
</organism>
<name>A0A1B0B7H5_9MUSC</name>
<dbReference type="AlphaFoldDB" id="A0A1B0B7H5"/>
<dbReference type="EMBL" id="JXJN01009651">
    <property type="status" value="NOT_ANNOTATED_CDS"/>
    <property type="molecule type" value="Genomic_DNA"/>
</dbReference>
<proteinExistence type="predicted"/>
<evidence type="ECO:0000256" key="1">
    <source>
        <dbReference type="SAM" id="Phobius"/>
    </source>
</evidence>
<evidence type="ECO:0000313" key="2">
    <source>
        <dbReference type="EnsemblMetazoa" id="GPPI021356-PA"/>
    </source>
</evidence>
<accession>A0A1B0B7H5</accession>
<feature type="transmembrane region" description="Helical" evidence="1">
    <location>
        <begin position="50"/>
        <end position="67"/>
    </location>
</feature>
<dbReference type="VEuPathDB" id="VectorBase:GPPI021356"/>
<reference evidence="3" key="1">
    <citation type="submission" date="2015-01" db="EMBL/GenBank/DDBJ databases">
        <authorList>
            <person name="Aksoy S."/>
            <person name="Warren W."/>
            <person name="Wilson R.K."/>
        </authorList>
    </citation>
    <scope>NUCLEOTIDE SEQUENCE [LARGE SCALE GENOMIC DNA]</scope>
    <source>
        <strain evidence="3">IAEA</strain>
    </source>
</reference>
<feature type="transmembrane region" description="Helical" evidence="1">
    <location>
        <begin position="12"/>
        <end position="30"/>
    </location>
</feature>
<keyword evidence="1" id="KW-1133">Transmembrane helix</keyword>
<keyword evidence="3" id="KW-1185">Reference proteome</keyword>
<keyword evidence="1" id="KW-0812">Transmembrane</keyword>
<reference evidence="2" key="2">
    <citation type="submission" date="2020-05" db="UniProtKB">
        <authorList>
            <consortium name="EnsemblMetazoa"/>
        </authorList>
    </citation>
    <scope>IDENTIFICATION</scope>
    <source>
        <strain evidence="2">IAEA</strain>
    </source>
</reference>
<protein>
    <submittedName>
        <fullName evidence="2">Uncharacterized protein</fullName>
    </submittedName>
</protein>
<sequence length="108" mass="12058">MLTAEIVHNWNLQFRLLIALVCMVSSRMRINVMSSGTAGTVNHLDINVLPVWLMIAMLAFVCGLIKCPNAEMKKLPMVSLALRPVNWPILVHSQDMLTLKIAVNITFA</sequence>
<keyword evidence="1" id="KW-0472">Membrane</keyword>
<evidence type="ECO:0000313" key="3">
    <source>
        <dbReference type="Proteomes" id="UP000092460"/>
    </source>
</evidence>
<dbReference type="EnsemblMetazoa" id="GPPI021356-RA">
    <property type="protein sequence ID" value="GPPI021356-PA"/>
    <property type="gene ID" value="GPPI021356"/>
</dbReference>
<dbReference type="EMBL" id="JXJN01009650">
    <property type="status" value="NOT_ANNOTATED_CDS"/>
    <property type="molecule type" value="Genomic_DNA"/>
</dbReference>
<dbReference type="Proteomes" id="UP000092460">
    <property type="component" value="Unassembled WGS sequence"/>
</dbReference>